<dbReference type="NCBIfam" id="TIGR00213">
    <property type="entry name" value="GmhB_yaeD"/>
    <property type="match status" value="1"/>
</dbReference>
<evidence type="ECO:0000313" key="8">
    <source>
        <dbReference type="EMBL" id="MEK8052249.1"/>
    </source>
</evidence>
<dbReference type="InterPro" id="IPR006549">
    <property type="entry name" value="HAD-SF_hydro_IIIA"/>
</dbReference>
<dbReference type="InterPro" id="IPR036412">
    <property type="entry name" value="HAD-like_sf"/>
</dbReference>
<evidence type="ECO:0000256" key="5">
    <source>
        <dbReference type="ARBA" id="ARBA00023277"/>
    </source>
</evidence>
<dbReference type="RefSeq" id="WP_341411966.1">
    <property type="nucleotide sequence ID" value="NZ_JBBUTH010000009.1"/>
</dbReference>
<dbReference type="EMBL" id="JBBUTH010000009">
    <property type="protein sequence ID" value="MEK8052249.1"/>
    <property type="molecule type" value="Genomic_DNA"/>
</dbReference>
<keyword evidence="2 7" id="KW-0963">Cytoplasm</keyword>
<dbReference type="Pfam" id="PF13242">
    <property type="entry name" value="Hydrolase_like"/>
    <property type="match status" value="1"/>
</dbReference>
<dbReference type="InterPro" id="IPR023214">
    <property type="entry name" value="HAD_sf"/>
</dbReference>
<comment type="similarity">
    <text evidence="7">Belongs to the gmhB family.</text>
</comment>
<dbReference type="EC" id="3.1.3.-" evidence="7"/>
<evidence type="ECO:0000256" key="7">
    <source>
        <dbReference type="PIRNR" id="PIRNR004682"/>
    </source>
</evidence>
<dbReference type="NCBIfam" id="NF006506">
    <property type="entry name" value="PRK08942.1"/>
    <property type="match status" value="1"/>
</dbReference>
<keyword evidence="4 7" id="KW-0378">Hydrolase</keyword>
<organism evidence="8 9">
    <name type="scientific">Pseudaquabacterium inlustre</name>
    <dbReference type="NCBI Taxonomy" id="2984192"/>
    <lineage>
        <taxon>Bacteria</taxon>
        <taxon>Pseudomonadati</taxon>
        <taxon>Pseudomonadota</taxon>
        <taxon>Betaproteobacteria</taxon>
        <taxon>Burkholderiales</taxon>
        <taxon>Sphaerotilaceae</taxon>
        <taxon>Pseudaquabacterium</taxon>
    </lineage>
</organism>
<evidence type="ECO:0000313" key="9">
    <source>
        <dbReference type="Proteomes" id="UP001365405"/>
    </source>
</evidence>
<keyword evidence="3" id="KW-0479">Metal-binding</keyword>
<reference evidence="8 9" key="1">
    <citation type="submission" date="2024-04" db="EMBL/GenBank/DDBJ databases">
        <title>Novel species of the genus Ideonella isolated from streams.</title>
        <authorList>
            <person name="Lu H."/>
        </authorList>
    </citation>
    <scope>NUCLEOTIDE SEQUENCE [LARGE SCALE GENOMIC DNA]</scope>
    <source>
        <strain evidence="8 9">DXS22W</strain>
    </source>
</reference>
<dbReference type="SUPFAM" id="SSF56784">
    <property type="entry name" value="HAD-like"/>
    <property type="match status" value="1"/>
</dbReference>
<evidence type="ECO:0000256" key="2">
    <source>
        <dbReference type="ARBA" id="ARBA00022490"/>
    </source>
</evidence>
<evidence type="ECO:0000256" key="1">
    <source>
        <dbReference type="ARBA" id="ARBA00004496"/>
    </source>
</evidence>
<evidence type="ECO:0000256" key="4">
    <source>
        <dbReference type="ARBA" id="ARBA00022801"/>
    </source>
</evidence>
<dbReference type="InterPro" id="IPR006543">
    <property type="entry name" value="Histidinol-phos"/>
</dbReference>
<evidence type="ECO:0000256" key="6">
    <source>
        <dbReference type="ARBA" id="ARBA00031828"/>
    </source>
</evidence>
<dbReference type="NCBIfam" id="TIGR01662">
    <property type="entry name" value="HAD-SF-IIIA"/>
    <property type="match status" value="1"/>
</dbReference>
<dbReference type="Gene3D" id="3.40.50.1000">
    <property type="entry name" value="HAD superfamily/HAD-like"/>
    <property type="match status" value="1"/>
</dbReference>
<comment type="caution">
    <text evidence="8">The sequence shown here is derived from an EMBL/GenBank/DDBJ whole genome shotgun (WGS) entry which is preliminary data.</text>
</comment>
<comment type="subcellular location">
    <subcellularLocation>
        <location evidence="1 7">Cytoplasm</location>
    </subcellularLocation>
</comment>
<dbReference type="CDD" id="cd07503">
    <property type="entry name" value="HAD_HisB-N"/>
    <property type="match status" value="1"/>
</dbReference>
<gene>
    <name evidence="8" type="primary">gmhB</name>
    <name evidence="8" type="ORF">AACH10_18505</name>
</gene>
<dbReference type="Proteomes" id="UP001365405">
    <property type="component" value="Unassembled WGS sequence"/>
</dbReference>
<dbReference type="GO" id="GO:0034200">
    <property type="term" value="F:D-glycero-beta-D-manno-heptose 1,7-bisphosphate 7-phosphatase activity"/>
    <property type="evidence" value="ECO:0007669"/>
    <property type="project" value="UniProtKB-EC"/>
</dbReference>
<accession>A0ABU9CNF8</accession>
<dbReference type="InterPro" id="IPR004446">
    <property type="entry name" value="Heptose_bisP_phosphatase"/>
</dbReference>
<dbReference type="NCBIfam" id="TIGR01656">
    <property type="entry name" value="Histidinol-ppas"/>
    <property type="match status" value="1"/>
</dbReference>
<proteinExistence type="inferred from homology"/>
<evidence type="ECO:0000256" key="3">
    <source>
        <dbReference type="ARBA" id="ARBA00022723"/>
    </source>
</evidence>
<keyword evidence="5 7" id="KW-0119">Carbohydrate metabolism</keyword>
<dbReference type="PIRSF" id="PIRSF004682">
    <property type="entry name" value="GmhB"/>
    <property type="match status" value="1"/>
</dbReference>
<protein>
    <recommendedName>
        <fullName evidence="6 7">D,D-heptose 1,7-bisphosphate phosphatase</fullName>
        <ecNumber evidence="7">3.1.3.-</ecNumber>
    </recommendedName>
</protein>
<name>A0ABU9CNF8_9BURK</name>
<dbReference type="PANTHER" id="PTHR42891:SF1">
    <property type="entry name" value="D-GLYCERO-BETA-D-MANNO-HEPTOSE-1,7-BISPHOSPHATE 7-PHOSPHATASE"/>
    <property type="match status" value="1"/>
</dbReference>
<sequence>MAEPLRRAVFLDRDGVINTEVDYLHRIADFAFVPGTPQALARLQAAGWALVVVTNQSGIARGYYTEADYQALTAHIRAELARHGVTLDAVLHCPHLPDATVAAYRQDCDCRKPAPGMILHAAAELGLDLPASVIVGDKGSDLQAGRAAGVGYGVLVRSGHAPKPADEAAADAVHDSLAHWVDHLLAQPAGR</sequence>
<dbReference type="PANTHER" id="PTHR42891">
    <property type="entry name" value="D-GLYCERO-BETA-D-MANNO-HEPTOSE-1,7-BISPHOSPHATE 7-PHOSPHATASE"/>
    <property type="match status" value="1"/>
</dbReference>
<keyword evidence="9" id="KW-1185">Reference proteome</keyword>